<proteinExistence type="predicted"/>
<dbReference type="InterPro" id="IPR036188">
    <property type="entry name" value="FAD/NAD-bd_sf"/>
</dbReference>
<dbReference type="RefSeq" id="WP_072342505.1">
    <property type="nucleotide sequence ID" value="NZ_FPKU01000002.1"/>
</dbReference>
<evidence type="ECO:0000256" key="1">
    <source>
        <dbReference type="ARBA" id="ARBA00023002"/>
    </source>
</evidence>
<evidence type="ECO:0000256" key="2">
    <source>
        <dbReference type="ARBA" id="ARBA00023033"/>
    </source>
</evidence>
<reference evidence="4 5" key="1">
    <citation type="submission" date="2016-11" db="EMBL/GenBank/DDBJ databases">
        <authorList>
            <person name="Jaros S."/>
            <person name="Januszkiewicz K."/>
            <person name="Wedrychowicz H."/>
        </authorList>
    </citation>
    <scope>NUCLEOTIDE SEQUENCE [LARGE SCALE GENOMIC DNA]</scope>
    <source>
        <strain evidence="4 5">ATCC 23634</strain>
    </source>
</reference>
<dbReference type="SUPFAM" id="SSF51905">
    <property type="entry name" value="FAD/NAD(P)-binding domain"/>
    <property type="match status" value="1"/>
</dbReference>
<keyword evidence="5" id="KW-1185">Reference proteome</keyword>
<dbReference type="AlphaFoldDB" id="A0A1K2HYH3"/>
<dbReference type="STRING" id="665118.SAMN02983003_2136"/>
<dbReference type="InterPro" id="IPR050493">
    <property type="entry name" value="FAD-dep_Monooxygenase_BioMet"/>
</dbReference>
<dbReference type="InterPro" id="IPR002938">
    <property type="entry name" value="FAD-bd"/>
</dbReference>
<keyword evidence="1" id="KW-0560">Oxidoreductase</keyword>
<evidence type="ECO:0000259" key="3">
    <source>
        <dbReference type="Pfam" id="PF01494"/>
    </source>
</evidence>
<accession>A0A1K2HYH3</accession>
<keyword evidence="2" id="KW-0503">Monooxygenase</keyword>
<dbReference type="Gene3D" id="3.30.9.10">
    <property type="entry name" value="D-Amino Acid Oxidase, subunit A, domain 2"/>
    <property type="match status" value="1"/>
</dbReference>
<dbReference type="EMBL" id="FPKU01000002">
    <property type="protein sequence ID" value="SFZ84650.1"/>
    <property type="molecule type" value="Genomic_DNA"/>
</dbReference>
<evidence type="ECO:0000313" key="4">
    <source>
        <dbReference type="EMBL" id="SFZ84650.1"/>
    </source>
</evidence>
<protein>
    <submittedName>
        <fullName evidence="4">2-polyprenyl-6-methoxyphenol hydroxylase</fullName>
    </submittedName>
</protein>
<dbReference type="PRINTS" id="PR00420">
    <property type="entry name" value="RNGMNOXGNASE"/>
</dbReference>
<dbReference type="GO" id="GO:0004497">
    <property type="term" value="F:monooxygenase activity"/>
    <property type="evidence" value="ECO:0007669"/>
    <property type="project" value="UniProtKB-KW"/>
</dbReference>
<dbReference type="PANTHER" id="PTHR13789">
    <property type="entry name" value="MONOOXYGENASE"/>
    <property type="match status" value="1"/>
</dbReference>
<organism evidence="4 5">
    <name type="scientific">Devosia enhydra</name>
    <dbReference type="NCBI Taxonomy" id="665118"/>
    <lineage>
        <taxon>Bacteria</taxon>
        <taxon>Pseudomonadati</taxon>
        <taxon>Pseudomonadota</taxon>
        <taxon>Alphaproteobacteria</taxon>
        <taxon>Hyphomicrobiales</taxon>
        <taxon>Devosiaceae</taxon>
        <taxon>Devosia</taxon>
    </lineage>
</organism>
<dbReference type="Proteomes" id="UP000183447">
    <property type="component" value="Unassembled WGS sequence"/>
</dbReference>
<dbReference type="PANTHER" id="PTHR13789:SF309">
    <property type="entry name" value="PUTATIVE (AFU_ORTHOLOGUE AFUA_6G14510)-RELATED"/>
    <property type="match status" value="1"/>
</dbReference>
<feature type="domain" description="FAD-binding" evidence="3">
    <location>
        <begin position="7"/>
        <end position="340"/>
    </location>
</feature>
<dbReference type="GO" id="GO:0071949">
    <property type="term" value="F:FAD binding"/>
    <property type="evidence" value="ECO:0007669"/>
    <property type="project" value="InterPro"/>
</dbReference>
<dbReference type="NCBIfam" id="NF005313">
    <property type="entry name" value="PRK06847.1"/>
    <property type="match status" value="1"/>
</dbReference>
<dbReference type="Pfam" id="PF01494">
    <property type="entry name" value="FAD_binding_3"/>
    <property type="match status" value="1"/>
</dbReference>
<sequence>MPAIRKALIVGGGIAGMSAAISLTEAGVAVDLIDRDPEWKVAGAGITITGPTLRAMGQLGILDQVLAQGYAADGLLACDHHGSVLAEIGTQMGALSGIPGAGGITRPVLHAIMGERCRALGFALRLGITVSAIAGTQRKRIIFSDGSEGEYDLVVGADGIFSQMRGLAFPEAPQPHFVGQICWRLTTPRLPGIDRRTYFLGGPSKVGLNPVSQTQMYMFLLEPASEIRRLAPDVARRRLAELMRPYGGAIAQLREALDADAQINVRPLETLLLPAPWHRGNVLLIGDAAHATTPQLASGAGMAIEDGIVLGEEIAAHADLGAALEAFMARRHPRCSLVVAKSLELGRLERAVSDPLQQVRVVEEALALLNHPI</sequence>
<evidence type="ECO:0000313" key="5">
    <source>
        <dbReference type="Proteomes" id="UP000183447"/>
    </source>
</evidence>
<name>A0A1K2HYH3_9HYPH</name>
<dbReference type="OrthoDB" id="4230779at2"/>
<dbReference type="Gene3D" id="3.50.50.60">
    <property type="entry name" value="FAD/NAD(P)-binding domain"/>
    <property type="match status" value="1"/>
</dbReference>
<gene>
    <name evidence="4" type="ORF">SAMN02983003_2136</name>
</gene>